<name>A0A9Q0FMZ3_9ROSI</name>
<organism evidence="2 3">
    <name type="scientific">Turnera subulata</name>
    <dbReference type="NCBI Taxonomy" id="218843"/>
    <lineage>
        <taxon>Eukaryota</taxon>
        <taxon>Viridiplantae</taxon>
        <taxon>Streptophyta</taxon>
        <taxon>Embryophyta</taxon>
        <taxon>Tracheophyta</taxon>
        <taxon>Spermatophyta</taxon>
        <taxon>Magnoliopsida</taxon>
        <taxon>eudicotyledons</taxon>
        <taxon>Gunneridae</taxon>
        <taxon>Pentapetalae</taxon>
        <taxon>rosids</taxon>
        <taxon>fabids</taxon>
        <taxon>Malpighiales</taxon>
        <taxon>Passifloraceae</taxon>
        <taxon>Turnera</taxon>
    </lineage>
</organism>
<gene>
    <name evidence="2" type="ORF">Tsubulata_028195</name>
</gene>
<dbReference type="Proteomes" id="UP001141552">
    <property type="component" value="Unassembled WGS sequence"/>
</dbReference>
<evidence type="ECO:0000313" key="2">
    <source>
        <dbReference type="EMBL" id="KAJ4833392.1"/>
    </source>
</evidence>
<reference evidence="2" key="2">
    <citation type="journal article" date="2023" name="Plants (Basel)">
        <title>Annotation of the Turnera subulata (Passifloraceae) Draft Genome Reveals the S-Locus Evolved after the Divergence of Turneroideae from Passifloroideae in a Stepwise Manner.</title>
        <authorList>
            <person name="Henning P.M."/>
            <person name="Roalson E.H."/>
            <person name="Mir W."/>
            <person name="McCubbin A.G."/>
            <person name="Shore J.S."/>
        </authorList>
    </citation>
    <scope>NUCLEOTIDE SEQUENCE</scope>
    <source>
        <strain evidence="2">F60SS</strain>
    </source>
</reference>
<evidence type="ECO:0000256" key="1">
    <source>
        <dbReference type="SAM" id="Phobius"/>
    </source>
</evidence>
<dbReference type="AlphaFoldDB" id="A0A9Q0FMZ3"/>
<accession>A0A9Q0FMZ3</accession>
<evidence type="ECO:0000313" key="3">
    <source>
        <dbReference type="Proteomes" id="UP001141552"/>
    </source>
</evidence>
<keyword evidence="1" id="KW-0472">Membrane</keyword>
<keyword evidence="1" id="KW-0812">Transmembrane</keyword>
<comment type="caution">
    <text evidence="2">The sequence shown here is derived from an EMBL/GenBank/DDBJ whole genome shotgun (WGS) entry which is preliminary data.</text>
</comment>
<keyword evidence="1" id="KW-1133">Transmembrane helix</keyword>
<keyword evidence="3" id="KW-1185">Reference proteome</keyword>
<reference evidence="2" key="1">
    <citation type="submission" date="2022-02" db="EMBL/GenBank/DDBJ databases">
        <authorList>
            <person name="Henning P.M."/>
            <person name="McCubbin A.G."/>
            <person name="Shore J.S."/>
        </authorList>
    </citation>
    <scope>NUCLEOTIDE SEQUENCE</scope>
    <source>
        <strain evidence="2">F60SS</strain>
        <tissue evidence="2">Leaves</tissue>
    </source>
</reference>
<sequence length="242" mass="25421">MDSNTMEEIRRIESAMQVSVPALVRQYKFMVNRGKNIEDSGFDALIIAVEGSILPIINNLILSVICRGHWLAIMTIQGLSLFSLVVPLWWAYTRLQRLNAEAKFLEQCCVNLSDLAKTFGGELNGMLARMNLSRASLPNTGIKIYLDTLDQGDDAGDVCVDGLLDGGILGAKAALVEGPGGVLEGDGGGGGGIVEEGDVGVGGGVDKGGDEGAGVEDGVLKAGEEEVAGLTVVGFLSFCCQW</sequence>
<feature type="transmembrane region" description="Helical" evidence="1">
    <location>
        <begin position="42"/>
        <end position="65"/>
    </location>
</feature>
<feature type="transmembrane region" description="Helical" evidence="1">
    <location>
        <begin position="71"/>
        <end position="92"/>
    </location>
</feature>
<dbReference type="EMBL" id="JAKUCV010004959">
    <property type="protein sequence ID" value="KAJ4833392.1"/>
    <property type="molecule type" value="Genomic_DNA"/>
</dbReference>
<proteinExistence type="predicted"/>
<protein>
    <submittedName>
        <fullName evidence="2">Uncharacterized protein</fullName>
    </submittedName>
</protein>